<keyword evidence="8 15" id="KW-0350">Heme biosynthesis</keyword>
<dbReference type="NCBIfam" id="TIGR01473">
    <property type="entry name" value="cyoE_ctaB"/>
    <property type="match status" value="1"/>
</dbReference>
<feature type="transmembrane region" description="Helical" evidence="15">
    <location>
        <begin position="252"/>
        <end position="272"/>
    </location>
</feature>
<dbReference type="Gene3D" id="1.10.357.140">
    <property type="entry name" value="UbiA prenyltransferase"/>
    <property type="match status" value="1"/>
</dbReference>
<dbReference type="InterPro" id="IPR003780">
    <property type="entry name" value="COX15/CtaA_fam"/>
</dbReference>
<evidence type="ECO:0000313" key="16">
    <source>
        <dbReference type="EMBL" id="AEB12689.1"/>
    </source>
</evidence>
<comment type="miscellaneous">
    <text evidence="15">Carbon 2 of the heme B porphyrin ring is defined according to the Fischer nomenclature.</text>
</comment>
<dbReference type="Pfam" id="PF01040">
    <property type="entry name" value="UbiA"/>
    <property type="match status" value="1"/>
</dbReference>
<dbReference type="eggNOG" id="COG0109">
    <property type="taxonomic scope" value="Bacteria"/>
</dbReference>
<dbReference type="InterPro" id="IPR006369">
    <property type="entry name" value="Protohaem_IX_farnesylTrfase"/>
</dbReference>
<dbReference type="eggNOG" id="COG1612">
    <property type="taxonomic scope" value="Bacteria"/>
</dbReference>
<dbReference type="AlphaFoldDB" id="F2NMV0"/>
<evidence type="ECO:0000256" key="9">
    <source>
        <dbReference type="ARBA" id="ARBA00023136"/>
    </source>
</evidence>
<feature type="transmembrane region" description="Helical" evidence="15">
    <location>
        <begin position="7"/>
        <end position="26"/>
    </location>
</feature>
<comment type="catalytic activity">
    <reaction evidence="13 15">
        <text>heme b + (2E,6E)-farnesyl diphosphate + H2O = Fe(II)-heme o + diphosphate</text>
        <dbReference type="Rhea" id="RHEA:28070"/>
        <dbReference type="ChEBI" id="CHEBI:15377"/>
        <dbReference type="ChEBI" id="CHEBI:33019"/>
        <dbReference type="ChEBI" id="CHEBI:60344"/>
        <dbReference type="ChEBI" id="CHEBI:60530"/>
        <dbReference type="ChEBI" id="CHEBI:175763"/>
        <dbReference type="EC" id="2.5.1.141"/>
    </reaction>
</comment>
<dbReference type="EC" id="2.5.1.141" evidence="3 15"/>
<comment type="caution">
    <text evidence="15">Lacks conserved residue(s) required for the propagation of feature annotation.</text>
</comment>
<evidence type="ECO:0000256" key="13">
    <source>
        <dbReference type="ARBA" id="ARBA00047690"/>
    </source>
</evidence>
<comment type="function">
    <text evidence="15">Converts heme B (protoheme IX) to heme O by substitution of the vinyl group on carbon 2 of heme B porphyrin ring with a hydroxyethyl farnesyl side group.</text>
</comment>
<keyword evidence="6 15" id="KW-0812">Transmembrane</keyword>
<dbReference type="RefSeq" id="WP_013704734.1">
    <property type="nucleotide sequence ID" value="NC_015387.1"/>
</dbReference>
<dbReference type="EMBL" id="CP002630">
    <property type="protein sequence ID" value="AEB12689.1"/>
    <property type="molecule type" value="Genomic_DNA"/>
</dbReference>
<feature type="transmembrane region" description="Helical" evidence="15">
    <location>
        <begin position="456"/>
        <end position="475"/>
    </location>
</feature>
<dbReference type="UniPathway" id="UPA00834">
    <property type="reaction ID" value="UER00712"/>
</dbReference>
<dbReference type="GO" id="GO:0005886">
    <property type="term" value="C:plasma membrane"/>
    <property type="evidence" value="ECO:0007669"/>
    <property type="project" value="UniProtKB-SubCell"/>
</dbReference>
<dbReference type="STRING" id="869210.Marky_1959"/>
<proteinExistence type="inferred from homology"/>
<dbReference type="InterPro" id="IPR044878">
    <property type="entry name" value="UbiA_sf"/>
</dbReference>
<protein>
    <recommendedName>
        <fullName evidence="11 15">Protoheme IX farnesyltransferase</fullName>
        <ecNumber evidence="3 15">2.5.1.141</ecNumber>
    </recommendedName>
    <alternativeName>
        <fullName evidence="12 15">Heme B farnesyltransferase</fullName>
    </alternativeName>
    <alternativeName>
        <fullName evidence="10 15">Heme O synthase</fullName>
    </alternativeName>
</protein>
<dbReference type="HOGENOM" id="CLU_030009_0_0_0"/>
<accession>F2NMV0</accession>
<evidence type="ECO:0000256" key="3">
    <source>
        <dbReference type="ARBA" id="ARBA00012292"/>
    </source>
</evidence>
<keyword evidence="7 15" id="KW-1133">Transmembrane helix</keyword>
<dbReference type="GO" id="GO:0006784">
    <property type="term" value="P:heme A biosynthetic process"/>
    <property type="evidence" value="ECO:0007669"/>
    <property type="project" value="InterPro"/>
</dbReference>
<evidence type="ECO:0000256" key="15">
    <source>
        <dbReference type="HAMAP-Rule" id="MF_00154"/>
    </source>
</evidence>
<dbReference type="PANTHER" id="PTHR43448">
    <property type="entry name" value="PROTOHEME IX FARNESYLTRANSFERASE, MITOCHONDRIAL"/>
    <property type="match status" value="1"/>
</dbReference>
<reference evidence="16 17" key="1">
    <citation type="journal article" date="2012" name="Stand. Genomic Sci.">
        <title>Complete genome sequence of the aerobic, heterotroph Marinithermus hydrothermalis type strain (T1(T)) from a deep-sea hydrothermal vent chimney.</title>
        <authorList>
            <person name="Copeland A."/>
            <person name="Gu W."/>
            <person name="Yasawong M."/>
            <person name="Lapidus A."/>
            <person name="Lucas S."/>
            <person name="Deshpande S."/>
            <person name="Pagani I."/>
            <person name="Tapia R."/>
            <person name="Cheng J.F."/>
            <person name="Goodwin L.A."/>
            <person name="Pitluck S."/>
            <person name="Liolios K."/>
            <person name="Ivanova N."/>
            <person name="Mavromatis K."/>
            <person name="Mikhailova N."/>
            <person name="Pati A."/>
            <person name="Chen A."/>
            <person name="Palaniappan K."/>
            <person name="Land M."/>
            <person name="Pan C."/>
            <person name="Brambilla E.M."/>
            <person name="Rohde M."/>
            <person name="Tindall B.J."/>
            <person name="Sikorski J."/>
            <person name="Goker M."/>
            <person name="Detter J.C."/>
            <person name="Bristow J."/>
            <person name="Eisen J.A."/>
            <person name="Markowitz V."/>
            <person name="Hugenholtz P."/>
            <person name="Kyrpides N.C."/>
            <person name="Klenk H.P."/>
            <person name="Woyke T."/>
        </authorList>
    </citation>
    <scope>NUCLEOTIDE SEQUENCE [LARGE SCALE GENOMIC DNA]</scope>
    <source>
        <strain evidence="17">DSM 14884 / JCM 11576 / T1</strain>
    </source>
</reference>
<sequence length="607" mass="65889">MKRIRFEWYAWGALAYTLAVIVWGAYVRATGSGAGCGRQWPSCQGEILPRPEALETLIEFTHRVTSGLAWFLALGLLVWALRAFPKGHPVRFGAGLSLFFMTTESLVGAGLVLFEMVADNVSIARAWWMSLHLINTFLLIAALTLTAWWASGGPPVRLKGQGAVGVALGLGLLGTLILGASGAVTALGDTLFPANNLVEGIRQDFSPTAHLFIRLRLFHPLIAVSVGVYLILTASLVSYLRPTPAVRRFAKLLTVLFLVQLGAGLLNLLLLAPVWMQLVHLLLADLVWIALVLLAAAALSQDALPAVPTPAPASPHAGTGGATWRDYMALTKPRVISLLLFTTLTAMIIAAGGWPGTGLFLAVALGGYMAAGAANAINMVIDRDIDGRMARTAHRPTVTHRIPSNHALLFAFALTVGSFLILWLAANLLTAALALAGLLFYVLVYTIYLKRRFWNNIVVGGAAGAFPPLVGWAAVTGELSLFAWYLFTIIFFWTPVHFWALALLIKEDYARVGVPMLPVVHGERMTVLQIALYAVLTALISIMPLLLGEVGWFYLSMAALLNLVLLVRSLELYRHPDRPHAVSLYKYSMLYLALLFLAMAVDRALWL</sequence>
<dbReference type="FunFam" id="1.10.357.140:FF:000001">
    <property type="entry name" value="Protoheme IX farnesyltransferase"/>
    <property type="match status" value="1"/>
</dbReference>
<dbReference type="Pfam" id="PF02628">
    <property type="entry name" value="COX15-CtaA"/>
    <property type="match status" value="1"/>
</dbReference>
<evidence type="ECO:0000256" key="8">
    <source>
        <dbReference type="ARBA" id="ARBA00023133"/>
    </source>
</evidence>
<keyword evidence="17" id="KW-1185">Reference proteome</keyword>
<evidence type="ECO:0000256" key="11">
    <source>
        <dbReference type="ARBA" id="ARBA00040810"/>
    </source>
</evidence>
<dbReference type="CDD" id="cd13957">
    <property type="entry name" value="PT_UbiA_Cox10"/>
    <property type="match status" value="1"/>
</dbReference>
<dbReference type="InterPro" id="IPR000537">
    <property type="entry name" value="UbiA_prenyltransferase"/>
</dbReference>
<dbReference type="PANTHER" id="PTHR43448:SF7">
    <property type="entry name" value="4-HYDROXYBENZOATE SOLANESYLTRANSFERASE"/>
    <property type="match status" value="1"/>
</dbReference>
<comment type="similarity">
    <text evidence="14">In the N-terminal section; belongs to the COX15/CtaA family.</text>
</comment>
<dbReference type="NCBIfam" id="NF003349">
    <property type="entry name" value="PRK04375.1-2"/>
    <property type="match status" value="1"/>
</dbReference>
<comment type="similarity">
    <text evidence="15">Belongs to the UbiA prenyltransferase family. Protoheme IX farnesyltransferase subfamily.</text>
</comment>
<comment type="pathway">
    <text evidence="2 15">Porphyrin-containing compound metabolism; heme O biosynthesis; heme O from protoheme: step 1/1.</text>
</comment>
<evidence type="ECO:0000256" key="2">
    <source>
        <dbReference type="ARBA" id="ARBA00004919"/>
    </source>
</evidence>
<feature type="transmembrane region" description="Helical" evidence="15">
    <location>
        <begin position="526"/>
        <end position="546"/>
    </location>
</feature>
<evidence type="ECO:0000256" key="12">
    <source>
        <dbReference type="ARBA" id="ARBA00042475"/>
    </source>
</evidence>
<evidence type="ECO:0000256" key="4">
    <source>
        <dbReference type="ARBA" id="ARBA00022475"/>
    </source>
</evidence>
<feature type="transmembrane region" description="Helical" evidence="15">
    <location>
        <begin position="360"/>
        <end position="381"/>
    </location>
</feature>
<evidence type="ECO:0000313" key="17">
    <source>
        <dbReference type="Proteomes" id="UP000007030"/>
    </source>
</evidence>
<evidence type="ECO:0000256" key="1">
    <source>
        <dbReference type="ARBA" id="ARBA00004429"/>
    </source>
</evidence>
<feature type="transmembrane region" description="Helical" evidence="15">
    <location>
        <begin position="162"/>
        <end position="187"/>
    </location>
</feature>
<dbReference type="GO" id="GO:0048034">
    <property type="term" value="P:heme O biosynthetic process"/>
    <property type="evidence" value="ECO:0007669"/>
    <property type="project" value="UniProtKB-UniRule"/>
</dbReference>
<feature type="transmembrane region" description="Helical" evidence="15">
    <location>
        <begin position="126"/>
        <end position="150"/>
    </location>
</feature>
<feature type="transmembrane region" description="Helical" evidence="15">
    <location>
        <begin position="217"/>
        <end position="240"/>
    </location>
</feature>
<evidence type="ECO:0000256" key="10">
    <source>
        <dbReference type="ARBA" id="ARBA00030253"/>
    </source>
</evidence>
<feature type="transmembrane region" description="Helical" evidence="15">
    <location>
        <begin position="335"/>
        <end position="354"/>
    </location>
</feature>
<dbReference type="Proteomes" id="UP000007030">
    <property type="component" value="Chromosome"/>
</dbReference>
<feature type="transmembrane region" description="Helical" evidence="15">
    <location>
        <begin position="481"/>
        <end position="505"/>
    </location>
</feature>
<feature type="transmembrane region" description="Helical" evidence="15">
    <location>
        <begin position="431"/>
        <end position="449"/>
    </location>
</feature>
<comment type="subcellular location">
    <subcellularLocation>
        <location evidence="1 15">Cell inner membrane</location>
        <topology evidence="1 15">Multi-pass membrane protein</topology>
    </subcellularLocation>
</comment>
<organism evidence="16 17">
    <name type="scientific">Marinithermus hydrothermalis (strain DSM 14884 / JCM 11576 / T1)</name>
    <dbReference type="NCBI Taxonomy" id="869210"/>
    <lineage>
        <taxon>Bacteria</taxon>
        <taxon>Thermotogati</taxon>
        <taxon>Deinococcota</taxon>
        <taxon>Deinococci</taxon>
        <taxon>Thermales</taxon>
        <taxon>Thermaceae</taxon>
        <taxon>Marinithermus</taxon>
    </lineage>
</organism>
<gene>
    <name evidence="15" type="primary">ctaB</name>
    <name evidence="16" type="ordered locus">Marky_1959</name>
</gene>
<feature type="transmembrane region" description="Helical" evidence="15">
    <location>
        <begin position="96"/>
        <end position="114"/>
    </location>
</feature>
<feature type="transmembrane region" description="Helical" evidence="15">
    <location>
        <begin position="278"/>
        <end position="299"/>
    </location>
</feature>
<dbReference type="OrthoDB" id="9814417at2"/>
<dbReference type="GO" id="GO:0008495">
    <property type="term" value="F:protoheme IX farnesyltransferase activity"/>
    <property type="evidence" value="ECO:0007669"/>
    <property type="project" value="UniProtKB-UniRule"/>
</dbReference>
<keyword evidence="4 15" id="KW-1003">Cell membrane</keyword>
<evidence type="ECO:0000256" key="6">
    <source>
        <dbReference type="ARBA" id="ARBA00022692"/>
    </source>
</evidence>
<evidence type="ECO:0000256" key="7">
    <source>
        <dbReference type="ARBA" id="ARBA00022989"/>
    </source>
</evidence>
<evidence type="ECO:0000256" key="14">
    <source>
        <dbReference type="ARBA" id="ARBA00061248"/>
    </source>
</evidence>
<keyword evidence="9 15" id="KW-0472">Membrane</keyword>
<feature type="transmembrane region" description="Helical" evidence="15">
    <location>
        <begin position="582"/>
        <end position="601"/>
    </location>
</feature>
<name>F2NMV0_MARHT</name>
<keyword evidence="5 15" id="KW-0808">Transferase</keyword>
<evidence type="ECO:0000256" key="5">
    <source>
        <dbReference type="ARBA" id="ARBA00022679"/>
    </source>
</evidence>
<feature type="transmembrane region" description="Helical" evidence="15">
    <location>
        <begin position="402"/>
        <end position="425"/>
    </location>
</feature>
<feature type="transmembrane region" description="Helical" evidence="15">
    <location>
        <begin position="552"/>
        <end position="570"/>
    </location>
</feature>
<keyword evidence="15" id="KW-0997">Cell inner membrane</keyword>
<feature type="transmembrane region" description="Helical" evidence="15">
    <location>
        <begin position="67"/>
        <end position="84"/>
    </location>
</feature>
<dbReference type="HAMAP" id="MF_00154">
    <property type="entry name" value="CyoE_CtaB"/>
    <property type="match status" value="1"/>
</dbReference>
<dbReference type="KEGG" id="mhd:Marky_1959"/>